<dbReference type="EMBL" id="UOGK01000014">
    <property type="protein sequence ID" value="VAX35846.1"/>
    <property type="molecule type" value="Genomic_DNA"/>
</dbReference>
<sequence length="128" mass="13251">MAVLYSTMARRATNTSEGEPFPPSGAGKPPPLNKEAGLEDRGAGFPAREGTPPWHLAIDTGGTFTDCLATDPLGNTHRAKVLSSGSLRATICKIDSPTRLCLEAPWLDTPAFALGATLTDPATAACAT</sequence>
<reference evidence="2" key="1">
    <citation type="submission" date="2018-06" db="EMBL/GenBank/DDBJ databases">
        <authorList>
            <person name="Zhirakovskaya E."/>
        </authorList>
    </citation>
    <scope>NUCLEOTIDE SEQUENCE</scope>
</reference>
<gene>
    <name evidence="2" type="ORF">MNBD_PLANCTO03-1829</name>
</gene>
<feature type="compositionally biased region" description="Pro residues" evidence="1">
    <location>
        <begin position="20"/>
        <end position="32"/>
    </location>
</feature>
<name>A0A3B1CYV4_9ZZZZ</name>
<feature type="region of interest" description="Disordered" evidence="1">
    <location>
        <begin position="1"/>
        <end position="54"/>
    </location>
</feature>
<dbReference type="AlphaFoldDB" id="A0A3B1CYV4"/>
<evidence type="ECO:0008006" key="3">
    <source>
        <dbReference type="Google" id="ProtNLM"/>
    </source>
</evidence>
<protein>
    <recommendedName>
        <fullName evidence="3">Hydantoinase/oxoprolinase N-terminal domain-containing protein</fullName>
    </recommendedName>
</protein>
<proteinExistence type="predicted"/>
<feature type="non-terminal residue" evidence="2">
    <location>
        <position position="128"/>
    </location>
</feature>
<organism evidence="2">
    <name type="scientific">hydrothermal vent metagenome</name>
    <dbReference type="NCBI Taxonomy" id="652676"/>
    <lineage>
        <taxon>unclassified sequences</taxon>
        <taxon>metagenomes</taxon>
        <taxon>ecological metagenomes</taxon>
    </lineage>
</organism>
<evidence type="ECO:0000313" key="2">
    <source>
        <dbReference type="EMBL" id="VAX35846.1"/>
    </source>
</evidence>
<evidence type="ECO:0000256" key="1">
    <source>
        <dbReference type="SAM" id="MobiDB-lite"/>
    </source>
</evidence>
<accession>A0A3B1CYV4</accession>